<evidence type="ECO:0000256" key="7">
    <source>
        <dbReference type="ARBA" id="ARBA00023136"/>
    </source>
</evidence>
<evidence type="ECO:0000256" key="8">
    <source>
        <dbReference type="ARBA" id="ARBA00023157"/>
    </source>
</evidence>
<keyword evidence="8" id="KW-1015">Disulfide bond</keyword>
<evidence type="ECO:0000256" key="6">
    <source>
        <dbReference type="ARBA" id="ARBA00022729"/>
    </source>
</evidence>
<evidence type="ECO:0000256" key="9">
    <source>
        <dbReference type="ARBA" id="ARBA00023180"/>
    </source>
</evidence>
<dbReference type="GO" id="GO:0005886">
    <property type="term" value="C:plasma membrane"/>
    <property type="evidence" value="ECO:0007669"/>
    <property type="project" value="UniProtKB-SubCell"/>
</dbReference>
<accession>A0A8D0H0W8</accession>
<feature type="chain" id="PRO_5034799464" description="UPAR/Ly6 domain-containing protein" evidence="12">
    <location>
        <begin position="21"/>
        <end position="122"/>
    </location>
</feature>
<dbReference type="OMA" id="NIPCHTS"/>
<evidence type="ECO:0000313" key="15">
    <source>
        <dbReference type="Proteomes" id="UP000694392"/>
    </source>
</evidence>
<dbReference type="Gene3D" id="2.10.60.10">
    <property type="entry name" value="CD59"/>
    <property type="match status" value="1"/>
</dbReference>
<dbReference type="Pfam" id="PF00021">
    <property type="entry name" value="UPAR_LY6"/>
    <property type="match status" value="1"/>
</dbReference>
<dbReference type="GO" id="GO:0098552">
    <property type="term" value="C:side of membrane"/>
    <property type="evidence" value="ECO:0007669"/>
    <property type="project" value="UniProtKB-KW"/>
</dbReference>
<evidence type="ECO:0000256" key="5">
    <source>
        <dbReference type="ARBA" id="ARBA00022622"/>
    </source>
</evidence>
<dbReference type="Proteomes" id="UP000694392">
    <property type="component" value="Unplaced"/>
</dbReference>
<dbReference type="GeneTree" id="ENSGT00950000185139"/>
<evidence type="ECO:0000259" key="13">
    <source>
        <dbReference type="Pfam" id="PF00021"/>
    </source>
</evidence>
<dbReference type="SUPFAM" id="SSF57302">
    <property type="entry name" value="Snake toxin-like"/>
    <property type="match status" value="1"/>
</dbReference>
<dbReference type="PANTHER" id="PTHR47613">
    <property type="entry name" value="SPERM ACROSOME MEMBRANE-ASSOCIATED PROTEIN 4"/>
    <property type="match status" value="1"/>
</dbReference>
<dbReference type="InterPro" id="IPR045860">
    <property type="entry name" value="Snake_toxin-like_sf"/>
</dbReference>
<comment type="subcellular location">
    <subcellularLocation>
        <location evidence="1">Cell membrane</location>
        <topology evidence="1">Lipid-anchor</topology>
        <topology evidence="1">GPI-anchor</topology>
    </subcellularLocation>
    <subcellularLocation>
        <location evidence="2">Secreted</location>
    </subcellularLocation>
</comment>
<organism evidence="14 15">
    <name type="scientific">Sphenodon punctatus</name>
    <name type="common">Tuatara</name>
    <name type="synonym">Hatteria punctata</name>
    <dbReference type="NCBI Taxonomy" id="8508"/>
    <lineage>
        <taxon>Eukaryota</taxon>
        <taxon>Metazoa</taxon>
        <taxon>Chordata</taxon>
        <taxon>Craniata</taxon>
        <taxon>Vertebrata</taxon>
        <taxon>Euteleostomi</taxon>
        <taxon>Lepidosauria</taxon>
        <taxon>Sphenodontia</taxon>
        <taxon>Sphenodontidae</taxon>
        <taxon>Sphenodon</taxon>
    </lineage>
</organism>
<comment type="similarity">
    <text evidence="11">Belongs to the SPACA4/bouncer family.</text>
</comment>
<dbReference type="AlphaFoldDB" id="A0A8D0H0W8"/>
<keyword evidence="4" id="KW-0964">Secreted</keyword>
<keyword evidence="15" id="KW-1185">Reference proteome</keyword>
<dbReference type="InterPro" id="IPR046354">
    <property type="entry name" value="SPACA4/Bouncer"/>
</dbReference>
<feature type="signal peptide" evidence="12">
    <location>
        <begin position="1"/>
        <end position="20"/>
    </location>
</feature>
<evidence type="ECO:0000256" key="11">
    <source>
        <dbReference type="ARBA" id="ARBA00029446"/>
    </source>
</evidence>
<feature type="domain" description="UPAR/Ly6" evidence="13">
    <location>
        <begin position="21"/>
        <end position="100"/>
    </location>
</feature>
<dbReference type="GO" id="GO:0005576">
    <property type="term" value="C:extracellular region"/>
    <property type="evidence" value="ECO:0007669"/>
    <property type="project" value="UniProtKB-SubCell"/>
</dbReference>
<keyword evidence="6 12" id="KW-0732">Signal</keyword>
<proteinExistence type="inferred from homology"/>
<dbReference type="InterPro" id="IPR016054">
    <property type="entry name" value="LY6_UPA_recep-like"/>
</dbReference>
<evidence type="ECO:0000256" key="10">
    <source>
        <dbReference type="ARBA" id="ARBA00023288"/>
    </source>
</evidence>
<dbReference type="PANTHER" id="PTHR47613:SF1">
    <property type="entry name" value="SPERM ACROSOME MEMBRANE-ASSOCIATED PROTEIN 4"/>
    <property type="match status" value="1"/>
</dbReference>
<keyword evidence="9" id="KW-0325">Glycoprotein</keyword>
<name>A0A8D0H0W8_SPHPU</name>
<reference evidence="14" key="1">
    <citation type="submission" date="2025-08" db="UniProtKB">
        <authorList>
            <consortium name="Ensembl"/>
        </authorList>
    </citation>
    <scope>IDENTIFICATION</scope>
</reference>
<dbReference type="Ensembl" id="ENSSPUT00000013767.1">
    <property type="protein sequence ID" value="ENSSPUP00000012904.1"/>
    <property type="gene ID" value="ENSSPUG00000009953.1"/>
</dbReference>
<evidence type="ECO:0000256" key="12">
    <source>
        <dbReference type="SAM" id="SignalP"/>
    </source>
</evidence>
<protein>
    <recommendedName>
        <fullName evidence="13">UPAR/Ly6 domain-containing protein</fullName>
    </recommendedName>
</protein>
<reference evidence="14" key="2">
    <citation type="submission" date="2025-09" db="UniProtKB">
        <authorList>
            <consortium name="Ensembl"/>
        </authorList>
    </citation>
    <scope>IDENTIFICATION</scope>
</reference>
<evidence type="ECO:0000256" key="2">
    <source>
        <dbReference type="ARBA" id="ARBA00004613"/>
    </source>
</evidence>
<dbReference type="GO" id="GO:0035036">
    <property type="term" value="P:sperm-egg recognition"/>
    <property type="evidence" value="ECO:0007669"/>
    <property type="project" value="TreeGrafter"/>
</dbReference>
<keyword evidence="5" id="KW-0336">GPI-anchor</keyword>
<evidence type="ECO:0000313" key="14">
    <source>
        <dbReference type="Ensembl" id="ENSSPUP00000012904.1"/>
    </source>
</evidence>
<sequence length="122" mass="13015">MGKILILCTLVFACVGVGWCVQCLRCPFTVFDIPCHTTTITCHEGQVCATVRGRAAGHKLIKKRSCVDQEKCGHNETASFIGISYTTTYECCKGDFCNSASPALPGALFALPLALASLALLL</sequence>
<keyword evidence="10" id="KW-0449">Lipoprotein</keyword>
<evidence type="ECO:0000256" key="4">
    <source>
        <dbReference type="ARBA" id="ARBA00022525"/>
    </source>
</evidence>
<keyword evidence="3" id="KW-1003">Cell membrane</keyword>
<keyword evidence="7" id="KW-0472">Membrane</keyword>
<evidence type="ECO:0000256" key="3">
    <source>
        <dbReference type="ARBA" id="ARBA00022475"/>
    </source>
</evidence>
<evidence type="ECO:0000256" key="1">
    <source>
        <dbReference type="ARBA" id="ARBA00004609"/>
    </source>
</evidence>